<evidence type="ECO:0000313" key="13">
    <source>
        <dbReference type="Proteomes" id="UP001415857"/>
    </source>
</evidence>
<dbReference type="GO" id="GO:0048364">
    <property type="term" value="P:root development"/>
    <property type="evidence" value="ECO:0007669"/>
    <property type="project" value="UniProtKB-ARBA"/>
</dbReference>
<dbReference type="Pfam" id="PF00432">
    <property type="entry name" value="Prenyltrans"/>
    <property type="match status" value="1"/>
</dbReference>
<dbReference type="GO" id="GO:0004663">
    <property type="term" value="F:Rab geranylgeranyltransferase activity"/>
    <property type="evidence" value="ECO:0007669"/>
    <property type="project" value="UniProtKB-UniRule"/>
</dbReference>
<keyword evidence="4 10" id="KW-0479">Metal-binding</keyword>
<dbReference type="EMBL" id="JBBPBK010000005">
    <property type="protein sequence ID" value="KAK9284349.1"/>
    <property type="molecule type" value="Genomic_DNA"/>
</dbReference>
<comment type="subunit">
    <text evidence="9">Heterotrimer composed of the alpha subunit RGTA, the beta subunit RGTB and REP; within this trimer, RGTA and RGTB form the catalytic component, while REP mediates peptide substrate binding.</text>
</comment>
<evidence type="ECO:0000256" key="1">
    <source>
        <dbReference type="ARBA" id="ARBA00010497"/>
    </source>
</evidence>
<dbReference type="EC" id="2.5.1.60" evidence="10"/>
<keyword evidence="2 10" id="KW-0637">Prenyltransferase</keyword>
<accession>A0AAP0WXR8</accession>
<dbReference type="Gene3D" id="1.50.10.20">
    <property type="match status" value="1"/>
</dbReference>
<keyword evidence="5" id="KW-0677">Repeat</keyword>
<comment type="cofactor">
    <cofactor evidence="10">
        <name>Zn(2+)</name>
        <dbReference type="ChEBI" id="CHEBI:29105"/>
    </cofactor>
    <text evidence="10">Binds 1 zinc ion per subunit.</text>
</comment>
<dbReference type="PANTHER" id="PTHR11774">
    <property type="entry name" value="GERANYLGERANYL TRANSFERASE TYPE BETA SUBUNIT"/>
    <property type="match status" value="1"/>
</dbReference>
<dbReference type="Proteomes" id="UP001415857">
    <property type="component" value="Unassembled WGS sequence"/>
</dbReference>
<comment type="function">
    <text evidence="8">Required for male fertility and root tip growth.</text>
</comment>
<sequence>MEELKAEKHVQYILSIEKKKDNFESVVMEHLRMNGAYWGLTTLDILEKLETVDPDEIVSWVMKCQHESGGFGGNIGHDPHILYTLSAVQILALFDRINVLDIKSDISGLQNEDGFFSGDMWGEVDTRFSYIAICCLSLLHRWDKINVEKAVNYIVICKNLDGGFGCTPGGESHIFCCVGALSIMGSLRHIDKDLLWWWLCERQVKSGGLNGRPENLPGVCYSWWVLSSLIMIDRVHWIDKEKLVQFILDCQDKENGGISDRLNDAVDVFHTYFGVTGKLQLDFHLLDYPGLKSIDPAYALPVDVV</sequence>
<gene>
    <name evidence="12" type="ORF">L1049_023520</name>
</gene>
<comment type="similarity">
    <text evidence="1 10">Belongs to the protein prenyltransferase subunit beta family.</text>
</comment>
<dbReference type="GO" id="GO:0048229">
    <property type="term" value="P:gametophyte development"/>
    <property type="evidence" value="ECO:0007669"/>
    <property type="project" value="UniProtKB-ARBA"/>
</dbReference>
<dbReference type="GO" id="GO:0005968">
    <property type="term" value="C:Rab-protein geranylgeranyltransferase complex"/>
    <property type="evidence" value="ECO:0007669"/>
    <property type="project" value="UniProtKB-UniRule"/>
</dbReference>
<dbReference type="SUPFAM" id="SSF48239">
    <property type="entry name" value="Terpenoid cyclases/Protein prenyltransferases"/>
    <property type="match status" value="1"/>
</dbReference>
<dbReference type="GO" id="GO:0046872">
    <property type="term" value="F:metal ion binding"/>
    <property type="evidence" value="ECO:0007669"/>
    <property type="project" value="UniProtKB-KW"/>
</dbReference>
<dbReference type="FunFam" id="1.50.10.20:FF:000009">
    <property type="entry name" value="Geranylgeranyl transferase type-2 subunit beta"/>
    <property type="match status" value="1"/>
</dbReference>
<name>A0AAP0WXR8_LIQFO</name>
<proteinExistence type="inferred from homology"/>
<evidence type="ECO:0000256" key="8">
    <source>
        <dbReference type="ARBA" id="ARBA00059085"/>
    </source>
</evidence>
<dbReference type="CDD" id="cd02894">
    <property type="entry name" value="GGTase-II"/>
    <property type="match status" value="1"/>
</dbReference>
<organism evidence="12 13">
    <name type="scientific">Liquidambar formosana</name>
    <name type="common">Formosan gum</name>
    <dbReference type="NCBI Taxonomy" id="63359"/>
    <lineage>
        <taxon>Eukaryota</taxon>
        <taxon>Viridiplantae</taxon>
        <taxon>Streptophyta</taxon>
        <taxon>Embryophyta</taxon>
        <taxon>Tracheophyta</taxon>
        <taxon>Spermatophyta</taxon>
        <taxon>Magnoliopsida</taxon>
        <taxon>eudicotyledons</taxon>
        <taxon>Gunneridae</taxon>
        <taxon>Pentapetalae</taxon>
        <taxon>Saxifragales</taxon>
        <taxon>Altingiaceae</taxon>
        <taxon>Liquidambar</taxon>
    </lineage>
</organism>
<dbReference type="PANTHER" id="PTHR11774:SF11">
    <property type="entry name" value="GERANYLGERANYL TRANSFERASE TYPE-2 SUBUNIT BETA"/>
    <property type="match status" value="1"/>
</dbReference>
<dbReference type="AlphaFoldDB" id="A0AAP0WXR8"/>
<dbReference type="InterPro" id="IPR026873">
    <property type="entry name" value="Ptb1"/>
</dbReference>
<keyword evidence="13" id="KW-1185">Reference proteome</keyword>
<evidence type="ECO:0000256" key="2">
    <source>
        <dbReference type="ARBA" id="ARBA00022602"/>
    </source>
</evidence>
<dbReference type="InterPro" id="IPR001330">
    <property type="entry name" value="Prenyltrans"/>
</dbReference>
<dbReference type="InterPro" id="IPR008930">
    <property type="entry name" value="Terpenoid_cyclase/PrenylTrfase"/>
</dbReference>
<evidence type="ECO:0000256" key="4">
    <source>
        <dbReference type="ARBA" id="ARBA00022723"/>
    </source>
</evidence>
<protein>
    <recommendedName>
        <fullName evidence="10">Geranylgeranyl transferase type-2 subunit beta</fullName>
        <ecNumber evidence="10">2.5.1.60</ecNumber>
    </recommendedName>
</protein>
<evidence type="ECO:0000256" key="7">
    <source>
        <dbReference type="ARBA" id="ARBA00047658"/>
    </source>
</evidence>
<feature type="domain" description="Prenyltransferase alpha-alpha toroid" evidence="11">
    <location>
        <begin position="4"/>
        <end position="299"/>
    </location>
</feature>
<comment type="catalytic activity">
    <reaction evidence="7 10">
        <text>geranylgeranyl diphosphate + L-cysteinyl-[protein] = S-geranylgeranyl-L-cysteinyl-[protein] + diphosphate</text>
        <dbReference type="Rhea" id="RHEA:21240"/>
        <dbReference type="Rhea" id="RHEA-COMP:10131"/>
        <dbReference type="Rhea" id="RHEA-COMP:11537"/>
        <dbReference type="ChEBI" id="CHEBI:29950"/>
        <dbReference type="ChEBI" id="CHEBI:33019"/>
        <dbReference type="ChEBI" id="CHEBI:57533"/>
        <dbReference type="ChEBI" id="CHEBI:86021"/>
        <dbReference type="EC" id="2.5.1.60"/>
    </reaction>
</comment>
<evidence type="ECO:0000256" key="5">
    <source>
        <dbReference type="ARBA" id="ARBA00022737"/>
    </source>
</evidence>
<evidence type="ECO:0000259" key="11">
    <source>
        <dbReference type="Pfam" id="PF00432"/>
    </source>
</evidence>
<evidence type="ECO:0000256" key="3">
    <source>
        <dbReference type="ARBA" id="ARBA00022679"/>
    </source>
</evidence>
<evidence type="ECO:0000313" key="12">
    <source>
        <dbReference type="EMBL" id="KAK9284349.1"/>
    </source>
</evidence>
<dbReference type="InterPro" id="IPR045089">
    <property type="entry name" value="PGGT1B-like"/>
</dbReference>
<comment type="caution">
    <text evidence="12">The sequence shown here is derived from an EMBL/GenBank/DDBJ whole genome shotgun (WGS) entry which is preliminary data.</text>
</comment>
<comment type="function">
    <text evidence="10">Catalyzes the transfer of a geranylgeranyl moiety from geranylgeranyl diphosphate to both cysteines of proteins with the C-terminal sequence -XXCC, -XCXC and -CCXX.</text>
</comment>
<evidence type="ECO:0000256" key="10">
    <source>
        <dbReference type="RuleBase" id="RU365076"/>
    </source>
</evidence>
<evidence type="ECO:0000256" key="9">
    <source>
        <dbReference type="ARBA" id="ARBA00063763"/>
    </source>
</evidence>
<keyword evidence="3 10" id="KW-0808">Transferase</keyword>
<evidence type="ECO:0000256" key="6">
    <source>
        <dbReference type="ARBA" id="ARBA00022833"/>
    </source>
</evidence>
<keyword evidence="6 10" id="KW-0862">Zinc</keyword>
<reference evidence="12 13" key="1">
    <citation type="journal article" date="2024" name="Plant J.">
        <title>Genome sequences and population genomics reveal climatic adaptation and genomic divergence between two closely related sweetgum species.</title>
        <authorList>
            <person name="Xu W.Q."/>
            <person name="Ren C.Q."/>
            <person name="Zhang X.Y."/>
            <person name="Comes H.P."/>
            <person name="Liu X.H."/>
            <person name="Li Y.G."/>
            <person name="Kettle C.J."/>
            <person name="Jalonen R."/>
            <person name="Gaisberger H."/>
            <person name="Ma Y.Z."/>
            <person name="Qiu Y.X."/>
        </authorList>
    </citation>
    <scope>NUCLEOTIDE SEQUENCE [LARGE SCALE GENOMIC DNA]</scope>
    <source>
        <strain evidence="12">Hangzhou</strain>
    </source>
</reference>